<proteinExistence type="predicted"/>
<feature type="transmembrane region" description="Helical" evidence="1">
    <location>
        <begin position="41"/>
        <end position="60"/>
    </location>
</feature>
<feature type="transmembrane region" description="Helical" evidence="1">
    <location>
        <begin position="269"/>
        <end position="288"/>
    </location>
</feature>
<keyword evidence="1" id="KW-0472">Membrane</keyword>
<feature type="transmembrane region" description="Helical" evidence="1">
    <location>
        <begin position="300"/>
        <end position="320"/>
    </location>
</feature>
<accession>A0A371G8G2</accession>
<feature type="transmembrane region" description="Helical" evidence="1">
    <location>
        <begin position="128"/>
        <end position="146"/>
    </location>
</feature>
<evidence type="ECO:0000256" key="1">
    <source>
        <dbReference type="SAM" id="Phobius"/>
    </source>
</evidence>
<evidence type="ECO:0000313" key="3">
    <source>
        <dbReference type="Proteomes" id="UP000257109"/>
    </source>
</evidence>
<sequence>MADLVWLRPVYLDSSLRGTQVNFNILQYIQVHKMAIETDPLHALVAFIFFVLLAFLQIRYPDNTTPFLLHPKTIWVSIASFLLYCLAFLGRLKFAIRVHHSDTLMYIFGSLSLISLLLILLPDTCWESFDFIVYTLWFIGNVLVMITRFKTSFREMWLQLQQRRRVVRPMNNTTSRAEGDQMVLIQHYVELSDTRILGGIGCGHPTDEAQVCCKGSSLGHPHARLRSKFMADLVRPRPASFDCALSGTQVTFNILYVQVHKMAIETDPLHALVAFIFFVLLAFLQIRYPDEPTPFHLRPKTISVSIASFLLYCFLFFVRLKSAIWVHHFDTLMHVFGSLSLLSLVVLLLPHTWESFGFIMYTLWFIAHVLAIIRTRFREIWLQRQQ</sequence>
<dbReference type="PANTHER" id="PTHR34115:SF15">
    <property type="entry name" value="PROTEIN, PUTATIVE-RELATED"/>
    <property type="match status" value="1"/>
</dbReference>
<feature type="non-terminal residue" evidence="2">
    <location>
        <position position="1"/>
    </location>
</feature>
<feature type="transmembrane region" description="Helical" evidence="1">
    <location>
        <begin position="332"/>
        <end position="349"/>
    </location>
</feature>
<comment type="caution">
    <text evidence="2">The sequence shown here is derived from an EMBL/GenBank/DDBJ whole genome shotgun (WGS) entry which is preliminary data.</text>
</comment>
<dbReference type="AlphaFoldDB" id="A0A371G8G2"/>
<feature type="transmembrane region" description="Helical" evidence="1">
    <location>
        <begin position="355"/>
        <end position="373"/>
    </location>
</feature>
<keyword evidence="3" id="KW-1185">Reference proteome</keyword>
<reference evidence="2" key="1">
    <citation type="submission" date="2018-05" db="EMBL/GenBank/DDBJ databases">
        <title>Draft genome of Mucuna pruriens seed.</title>
        <authorList>
            <person name="Nnadi N.E."/>
            <person name="Vos R."/>
            <person name="Hasami M.H."/>
            <person name="Devisetty U.K."/>
            <person name="Aguiy J.C."/>
        </authorList>
    </citation>
    <scope>NUCLEOTIDE SEQUENCE [LARGE SCALE GENOMIC DNA]</scope>
    <source>
        <strain evidence="2">JCA_2017</strain>
    </source>
</reference>
<evidence type="ECO:0008006" key="4">
    <source>
        <dbReference type="Google" id="ProtNLM"/>
    </source>
</evidence>
<protein>
    <recommendedName>
        <fullName evidence="4">Transmembrane protein</fullName>
    </recommendedName>
</protein>
<name>A0A371G8G2_MUCPR</name>
<dbReference type="EMBL" id="QJKJ01006402">
    <property type="protein sequence ID" value="RDX86834.1"/>
    <property type="molecule type" value="Genomic_DNA"/>
</dbReference>
<keyword evidence="1" id="KW-1133">Transmembrane helix</keyword>
<dbReference type="PANTHER" id="PTHR34115">
    <property type="entry name" value="PROTEIN, PUTATIVE-RELATED"/>
    <property type="match status" value="1"/>
</dbReference>
<feature type="transmembrane region" description="Helical" evidence="1">
    <location>
        <begin position="104"/>
        <end position="122"/>
    </location>
</feature>
<evidence type="ECO:0000313" key="2">
    <source>
        <dbReference type="EMBL" id="RDX86834.1"/>
    </source>
</evidence>
<feature type="transmembrane region" description="Helical" evidence="1">
    <location>
        <begin position="72"/>
        <end position="92"/>
    </location>
</feature>
<dbReference type="Proteomes" id="UP000257109">
    <property type="component" value="Unassembled WGS sequence"/>
</dbReference>
<dbReference type="OrthoDB" id="1730662at2759"/>
<organism evidence="2 3">
    <name type="scientific">Mucuna pruriens</name>
    <name type="common">Velvet bean</name>
    <name type="synonym">Dolichos pruriens</name>
    <dbReference type="NCBI Taxonomy" id="157652"/>
    <lineage>
        <taxon>Eukaryota</taxon>
        <taxon>Viridiplantae</taxon>
        <taxon>Streptophyta</taxon>
        <taxon>Embryophyta</taxon>
        <taxon>Tracheophyta</taxon>
        <taxon>Spermatophyta</taxon>
        <taxon>Magnoliopsida</taxon>
        <taxon>eudicotyledons</taxon>
        <taxon>Gunneridae</taxon>
        <taxon>Pentapetalae</taxon>
        <taxon>rosids</taxon>
        <taxon>fabids</taxon>
        <taxon>Fabales</taxon>
        <taxon>Fabaceae</taxon>
        <taxon>Papilionoideae</taxon>
        <taxon>50 kb inversion clade</taxon>
        <taxon>NPAAA clade</taxon>
        <taxon>indigoferoid/millettioid clade</taxon>
        <taxon>Phaseoleae</taxon>
        <taxon>Mucuna</taxon>
    </lineage>
</organism>
<feature type="non-terminal residue" evidence="2">
    <location>
        <position position="386"/>
    </location>
</feature>
<keyword evidence="1" id="KW-0812">Transmembrane</keyword>
<gene>
    <name evidence="2" type="ORF">CR513_31786</name>
</gene>
<dbReference type="InterPro" id="IPR053258">
    <property type="entry name" value="Ca-permeable_cation_channel"/>
</dbReference>